<dbReference type="OrthoDB" id="2947740at2759"/>
<evidence type="ECO:0000313" key="2">
    <source>
        <dbReference type="Proteomes" id="UP001049176"/>
    </source>
</evidence>
<dbReference type="KEGG" id="more:E1B28_004963"/>
<reference evidence="1" key="1">
    <citation type="journal article" date="2021" name="Genome Biol. Evol.">
        <title>The assembled and annotated genome of the fairy-ring fungus Marasmius oreades.</title>
        <authorList>
            <person name="Hiltunen M."/>
            <person name="Ament-Velasquez S.L."/>
            <person name="Johannesson H."/>
        </authorList>
    </citation>
    <scope>NUCLEOTIDE SEQUENCE</scope>
    <source>
        <strain evidence="1">03SP1</strain>
    </source>
</reference>
<dbReference type="Proteomes" id="UP001049176">
    <property type="component" value="Chromosome 2"/>
</dbReference>
<dbReference type="EMBL" id="CM032182">
    <property type="protein sequence ID" value="KAG7097631.1"/>
    <property type="molecule type" value="Genomic_DNA"/>
</dbReference>
<dbReference type="AlphaFoldDB" id="A0A9P8ADC4"/>
<evidence type="ECO:0000313" key="1">
    <source>
        <dbReference type="EMBL" id="KAG7097631.1"/>
    </source>
</evidence>
<comment type="caution">
    <text evidence="1">The sequence shown here is derived from an EMBL/GenBank/DDBJ whole genome shotgun (WGS) entry which is preliminary data.</text>
</comment>
<proteinExistence type="predicted"/>
<sequence length="486" mass="56120">MAFVGTYGVSIEGGAHNYVQGSQTINYTTQVIQQEEEKRTVYDEFPEIRRGLIRRLRDFHREDLSMRWNYKLERSDVEFRVEKTISTAEIYGDSSRFTVVAYKGQDAEKAWKKDFQRFSEVTDSTNMQLFGINRSSVPLLLFHGELVPLSHFWERLGFFGRSYVTTLGWRMGCERSQMWMDPQQGTLIRGLEGPGHKPRHYGWLSFRPLQSTVEFLEDDVCLRHLSRRPLIKGFDLDVIAVLHLASVVKREIPPATNRPYVVSSLTSSPIAIGSGVWTDDDCYFDSGVVMPDGRTSRFNLTGREGSFSLRPDPCDDNCAWLSQAWSVYHELGVSSNQDLSQFKLIQPAIWLNGLIEESAVKRQRRLEGPPIYFFLHPFRLFTPLEPGSAVCIHTWSFDENGRTSIPHAYCHYLGLPTKLRVERITCYEHSYSTETYKYIREWQVARGFNPSTTDFTRYMGYPIYKVVPPEPVRFEELTTGGESLRI</sequence>
<keyword evidence="2" id="KW-1185">Reference proteome</keyword>
<name>A0A9P8ADC4_9AGAR</name>
<accession>A0A9P8ADC4</accession>
<gene>
    <name evidence="1" type="ORF">E1B28_004963</name>
</gene>
<protein>
    <submittedName>
        <fullName evidence="1">Uncharacterized protein</fullName>
    </submittedName>
</protein>
<dbReference type="GeneID" id="66074039"/>
<dbReference type="RefSeq" id="XP_043014101.1">
    <property type="nucleotide sequence ID" value="XM_043149495.1"/>
</dbReference>
<organism evidence="1 2">
    <name type="scientific">Marasmius oreades</name>
    <name type="common">fairy-ring Marasmius</name>
    <dbReference type="NCBI Taxonomy" id="181124"/>
    <lineage>
        <taxon>Eukaryota</taxon>
        <taxon>Fungi</taxon>
        <taxon>Dikarya</taxon>
        <taxon>Basidiomycota</taxon>
        <taxon>Agaricomycotina</taxon>
        <taxon>Agaricomycetes</taxon>
        <taxon>Agaricomycetidae</taxon>
        <taxon>Agaricales</taxon>
        <taxon>Marasmiineae</taxon>
        <taxon>Marasmiaceae</taxon>
        <taxon>Marasmius</taxon>
    </lineage>
</organism>